<dbReference type="AlphaFoldDB" id="A0A834LN59"/>
<evidence type="ECO:0000256" key="1">
    <source>
        <dbReference type="ARBA" id="ARBA00023002"/>
    </source>
</evidence>
<dbReference type="GO" id="GO:0032440">
    <property type="term" value="F:2-alkenal reductase [NAD(P)H] activity"/>
    <property type="evidence" value="ECO:0007669"/>
    <property type="project" value="TreeGrafter"/>
</dbReference>
<keyword evidence="4" id="KW-1185">Reference proteome</keyword>
<evidence type="ECO:0000259" key="2">
    <source>
        <dbReference type="Pfam" id="PF16884"/>
    </source>
</evidence>
<comment type="caution">
    <text evidence="3">The sequence shown here is derived from an EMBL/GenBank/DDBJ whole genome shotgun (WGS) entry which is preliminary data.</text>
</comment>
<dbReference type="OrthoDB" id="809632at2759"/>
<dbReference type="Pfam" id="PF16884">
    <property type="entry name" value="ADH_N_2"/>
    <property type="match status" value="1"/>
</dbReference>
<dbReference type="PANTHER" id="PTHR43205:SF7">
    <property type="entry name" value="PROSTAGLANDIN REDUCTASE 1"/>
    <property type="match status" value="1"/>
</dbReference>
<reference evidence="3" key="1">
    <citation type="submission" date="2019-11" db="EMBL/GenBank/DDBJ databases">
        <authorList>
            <person name="Liu Y."/>
            <person name="Hou J."/>
            <person name="Li T.-Q."/>
            <person name="Guan C.-H."/>
            <person name="Wu X."/>
            <person name="Wu H.-Z."/>
            <person name="Ling F."/>
            <person name="Zhang R."/>
            <person name="Shi X.-G."/>
            <person name="Ren J.-P."/>
            <person name="Chen E.-F."/>
            <person name="Sun J.-M."/>
        </authorList>
    </citation>
    <scope>NUCLEOTIDE SEQUENCE</scope>
    <source>
        <strain evidence="3">Adult_tree_wgs_1</strain>
        <tissue evidence="3">Leaves</tissue>
    </source>
</reference>
<dbReference type="EMBL" id="WJXA01000005">
    <property type="protein sequence ID" value="KAF7142961.1"/>
    <property type="molecule type" value="Genomic_DNA"/>
</dbReference>
<name>A0A834LN59_RHOSS</name>
<dbReference type="InterPro" id="IPR011032">
    <property type="entry name" value="GroES-like_sf"/>
</dbReference>
<dbReference type="InterPro" id="IPR045010">
    <property type="entry name" value="MDR_fam"/>
</dbReference>
<gene>
    <name evidence="3" type="ORF">RHSIM_Rhsim05G0187900</name>
</gene>
<feature type="domain" description="Oxidoreductase N-terminal" evidence="2">
    <location>
        <begin position="68"/>
        <end position="183"/>
    </location>
</feature>
<proteinExistence type="predicted"/>
<evidence type="ECO:0000313" key="4">
    <source>
        <dbReference type="Proteomes" id="UP000626092"/>
    </source>
</evidence>
<organism evidence="3 4">
    <name type="scientific">Rhododendron simsii</name>
    <name type="common">Sims's rhododendron</name>
    <dbReference type="NCBI Taxonomy" id="118357"/>
    <lineage>
        <taxon>Eukaryota</taxon>
        <taxon>Viridiplantae</taxon>
        <taxon>Streptophyta</taxon>
        <taxon>Embryophyta</taxon>
        <taxon>Tracheophyta</taxon>
        <taxon>Spermatophyta</taxon>
        <taxon>Magnoliopsida</taxon>
        <taxon>eudicotyledons</taxon>
        <taxon>Gunneridae</taxon>
        <taxon>Pentapetalae</taxon>
        <taxon>asterids</taxon>
        <taxon>Ericales</taxon>
        <taxon>Ericaceae</taxon>
        <taxon>Ericoideae</taxon>
        <taxon>Rhodoreae</taxon>
        <taxon>Rhododendron</taxon>
    </lineage>
</organism>
<dbReference type="InterPro" id="IPR041694">
    <property type="entry name" value="ADH_N_2"/>
</dbReference>
<dbReference type="PANTHER" id="PTHR43205">
    <property type="entry name" value="PROSTAGLANDIN REDUCTASE"/>
    <property type="match status" value="1"/>
</dbReference>
<dbReference type="Proteomes" id="UP000626092">
    <property type="component" value="Unassembled WGS sequence"/>
</dbReference>
<keyword evidence="1" id="KW-0560">Oxidoreductase</keyword>
<protein>
    <recommendedName>
        <fullName evidence="2">Oxidoreductase N-terminal domain-containing protein</fullName>
    </recommendedName>
</protein>
<sequence length="199" mass="22148">MKGRDLRRSNPTSRSIVGYSPELRWSSETLLDMSLAVHRNHQTLRICHRSKPNLFKPSSEFAGTAEVRRMVLREYAEGAPKDSDMEVITNKSIGVNVPQGSNAVLVKNLYLSCDLYMGHLMHKTQGGLGIFTPYTPGSVIMGYGVAKVMDSGHPNFKKGDLVWGITGWEEYSLITKPEGLFKIDHTDVPLSYYTGILGN</sequence>
<dbReference type="SUPFAM" id="SSF50129">
    <property type="entry name" value="GroES-like"/>
    <property type="match status" value="1"/>
</dbReference>
<evidence type="ECO:0000313" key="3">
    <source>
        <dbReference type="EMBL" id="KAF7142961.1"/>
    </source>
</evidence>
<dbReference type="Gene3D" id="3.90.180.10">
    <property type="entry name" value="Medium-chain alcohol dehydrogenases, catalytic domain"/>
    <property type="match status" value="1"/>
</dbReference>
<accession>A0A834LN59</accession>